<dbReference type="Gene3D" id="1.10.3720.10">
    <property type="entry name" value="MetI-like"/>
    <property type="match status" value="1"/>
</dbReference>
<evidence type="ECO:0000256" key="10">
    <source>
        <dbReference type="ARBA" id="ARBA00023136"/>
    </source>
</evidence>
<dbReference type="CDD" id="cd06261">
    <property type="entry name" value="TM_PBP2"/>
    <property type="match status" value="1"/>
</dbReference>
<dbReference type="GO" id="GO:0006865">
    <property type="term" value="P:amino acid transport"/>
    <property type="evidence" value="ECO:0007669"/>
    <property type="project" value="UniProtKB-KW"/>
</dbReference>
<evidence type="ECO:0000256" key="7">
    <source>
        <dbReference type="ARBA" id="ARBA00022729"/>
    </source>
</evidence>
<sequence length="510" mass="55978" precursor="true">MTRGLLAVVVCALAADPAAAQAPPLRWGGDKNGGAPYIFEDAAGQLVGFEVEFADFLGKELGREPVFVQNQWDNLPELLKRGTDLDIVLNGYEFSAERHADTPTTVPYFVYSLRLIVPVTNTTVASWADLGRQKEPMTVGVLRGSASERYLQQRFGDAVKLESSETVTEMFDLVKEGRVTATVQDAPAATYYVLEGRYPELKVVDEPAGAGYYVILTKPGDDALRERLNEAIRKGIRSGKLRELYQKYKLWNAAQQRLSYLAEQPWPDVTNELDAAEGGEPPVAPTFRGVLDKLAWAAGRTLLLAFASFPLAMLLGVLVALGRVYGPWLVRAPLAVYVEVLRGTPLLLQLFVVFYLLPQLGVLLGSETLKEWLSLNKYVAAILTLAVNYSAAEAENYRAGLLAVPRGQLEAALALGMTPGVAIRRVVLPQAFRIVIPPVTNDFIALFKDTAVCSTIMIVELTGLYYQYKIYPSLVLELALAVGLLYLLMSYPMAVLANWLERRTATGGAR</sequence>
<evidence type="ECO:0000256" key="2">
    <source>
        <dbReference type="ARBA" id="ARBA00010072"/>
    </source>
</evidence>
<dbReference type="CDD" id="cd13530">
    <property type="entry name" value="PBP2_peptides_like"/>
    <property type="match status" value="1"/>
</dbReference>
<dbReference type="Proteomes" id="UP000319576">
    <property type="component" value="Chromosome"/>
</dbReference>
<dbReference type="InterPro" id="IPR018313">
    <property type="entry name" value="SBP_3_CS"/>
</dbReference>
<dbReference type="KEGG" id="uli:ETAA1_40430"/>
<evidence type="ECO:0000256" key="6">
    <source>
        <dbReference type="ARBA" id="ARBA00022692"/>
    </source>
</evidence>
<evidence type="ECO:0000256" key="8">
    <source>
        <dbReference type="ARBA" id="ARBA00022970"/>
    </source>
</evidence>
<feature type="transmembrane region" description="Helical" evidence="11">
    <location>
        <begin position="478"/>
        <end position="500"/>
    </location>
</feature>
<keyword evidence="9 11" id="KW-1133">Transmembrane helix</keyword>
<comment type="similarity">
    <text evidence="3">Belongs to the bacterial solute-binding protein 3 family.</text>
</comment>
<feature type="signal peptide" evidence="12">
    <location>
        <begin position="1"/>
        <end position="22"/>
    </location>
</feature>
<evidence type="ECO:0000256" key="4">
    <source>
        <dbReference type="ARBA" id="ARBA00022448"/>
    </source>
</evidence>
<dbReference type="GO" id="GO:0043190">
    <property type="term" value="C:ATP-binding cassette (ABC) transporter complex"/>
    <property type="evidence" value="ECO:0007669"/>
    <property type="project" value="InterPro"/>
</dbReference>
<organism evidence="14 15">
    <name type="scientific">Urbifossiella limnaea</name>
    <dbReference type="NCBI Taxonomy" id="2528023"/>
    <lineage>
        <taxon>Bacteria</taxon>
        <taxon>Pseudomonadati</taxon>
        <taxon>Planctomycetota</taxon>
        <taxon>Planctomycetia</taxon>
        <taxon>Gemmatales</taxon>
        <taxon>Gemmataceae</taxon>
        <taxon>Urbifossiella</taxon>
    </lineage>
</organism>
<dbReference type="InterPro" id="IPR001638">
    <property type="entry name" value="Solute-binding_3/MltF_N"/>
</dbReference>
<dbReference type="Pfam" id="PF00497">
    <property type="entry name" value="SBP_bac_3"/>
    <property type="match status" value="1"/>
</dbReference>
<dbReference type="NCBIfam" id="TIGR01726">
    <property type="entry name" value="HEQRo_perm_3TM"/>
    <property type="match status" value="1"/>
</dbReference>
<dbReference type="GO" id="GO:0022857">
    <property type="term" value="F:transmembrane transporter activity"/>
    <property type="evidence" value="ECO:0007669"/>
    <property type="project" value="InterPro"/>
</dbReference>
<evidence type="ECO:0000313" key="15">
    <source>
        <dbReference type="Proteomes" id="UP000319576"/>
    </source>
</evidence>
<dbReference type="InterPro" id="IPR010065">
    <property type="entry name" value="AA_ABC_transptr_permease_3TM"/>
</dbReference>
<feature type="transmembrane region" description="Helical" evidence="11">
    <location>
        <begin position="302"/>
        <end position="326"/>
    </location>
</feature>
<comment type="similarity">
    <text evidence="2">Belongs to the binding-protein-dependent transport system permease family. HisMQ subfamily.</text>
</comment>
<evidence type="ECO:0000256" key="11">
    <source>
        <dbReference type="RuleBase" id="RU363032"/>
    </source>
</evidence>
<evidence type="ECO:0000256" key="1">
    <source>
        <dbReference type="ARBA" id="ARBA00004429"/>
    </source>
</evidence>
<dbReference type="RefSeq" id="WP_145241489.1">
    <property type="nucleotide sequence ID" value="NZ_CP036273.1"/>
</dbReference>
<keyword evidence="7 12" id="KW-0732">Signal</keyword>
<keyword evidence="4 11" id="KW-0813">Transport</keyword>
<dbReference type="PANTHER" id="PTHR30614">
    <property type="entry name" value="MEMBRANE COMPONENT OF AMINO ACID ABC TRANSPORTER"/>
    <property type="match status" value="1"/>
</dbReference>
<evidence type="ECO:0000259" key="13">
    <source>
        <dbReference type="PROSITE" id="PS50928"/>
    </source>
</evidence>
<evidence type="ECO:0000313" key="14">
    <source>
        <dbReference type="EMBL" id="QDU22068.1"/>
    </source>
</evidence>
<dbReference type="PANTHER" id="PTHR30614:SF0">
    <property type="entry name" value="L-CYSTINE TRANSPORT SYSTEM PERMEASE PROTEIN TCYL"/>
    <property type="match status" value="1"/>
</dbReference>
<dbReference type="SMART" id="SM00062">
    <property type="entry name" value="PBPb"/>
    <property type="match status" value="1"/>
</dbReference>
<reference evidence="14 15" key="1">
    <citation type="submission" date="2019-02" db="EMBL/GenBank/DDBJ databases">
        <title>Deep-cultivation of Planctomycetes and their phenomic and genomic characterization uncovers novel biology.</title>
        <authorList>
            <person name="Wiegand S."/>
            <person name="Jogler M."/>
            <person name="Boedeker C."/>
            <person name="Pinto D."/>
            <person name="Vollmers J."/>
            <person name="Rivas-Marin E."/>
            <person name="Kohn T."/>
            <person name="Peeters S.H."/>
            <person name="Heuer A."/>
            <person name="Rast P."/>
            <person name="Oberbeckmann S."/>
            <person name="Bunk B."/>
            <person name="Jeske O."/>
            <person name="Meyerdierks A."/>
            <person name="Storesund J.E."/>
            <person name="Kallscheuer N."/>
            <person name="Luecker S."/>
            <person name="Lage O.M."/>
            <person name="Pohl T."/>
            <person name="Merkel B.J."/>
            <person name="Hornburger P."/>
            <person name="Mueller R.-W."/>
            <person name="Bruemmer F."/>
            <person name="Labrenz M."/>
            <person name="Spormann A.M."/>
            <person name="Op den Camp H."/>
            <person name="Overmann J."/>
            <person name="Amann R."/>
            <person name="Jetten M.S.M."/>
            <person name="Mascher T."/>
            <person name="Medema M.H."/>
            <person name="Devos D.P."/>
            <person name="Kaster A.-K."/>
            <person name="Ovreas L."/>
            <person name="Rohde M."/>
            <person name="Galperin M.Y."/>
            <person name="Jogler C."/>
        </authorList>
    </citation>
    <scope>NUCLEOTIDE SEQUENCE [LARGE SCALE GENOMIC DNA]</scope>
    <source>
        <strain evidence="14 15">ETA_A1</strain>
    </source>
</reference>
<accession>A0A517XX44</accession>
<gene>
    <name evidence="14" type="primary">yecS</name>
    <name evidence="14" type="ORF">ETAA1_40430</name>
</gene>
<name>A0A517XX44_9BACT</name>
<evidence type="ECO:0000256" key="3">
    <source>
        <dbReference type="ARBA" id="ARBA00010333"/>
    </source>
</evidence>
<dbReference type="Pfam" id="PF00528">
    <property type="entry name" value="BPD_transp_1"/>
    <property type="match status" value="1"/>
</dbReference>
<dbReference type="InterPro" id="IPR000515">
    <property type="entry name" value="MetI-like"/>
</dbReference>
<evidence type="ECO:0000256" key="9">
    <source>
        <dbReference type="ARBA" id="ARBA00022989"/>
    </source>
</evidence>
<feature type="transmembrane region" description="Helical" evidence="11">
    <location>
        <begin position="346"/>
        <end position="365"/>
    </location>
</feature>
<evidence type="ECO:0000256" key="12">
    <source>
        <dbReference type="SAM" id="SignalP"/>
    </source>
</evidence>
<evidence type="ECO:0000256" key="5">
    <source>
        <dbReference type="ARBA" id="ARBA00022475"/>
    </source>
</evidence>
<protein>
    <submittedName>
        <fullName evidence="14">Inner membrane amino-acid ABC transporter permease protein YecS</fullName>
    </submittedName>
</protein>
<feature type="domain" description="ABC transmembrane type-1" evidence="13">
    <location>
        <begin position="298"/>
        <end position="497"/>
    </location>
</feature>
<dbReference type="EMBL" id="CP036273">
    <property type="protein sequence ID" value="QDU22068.1"/>
    <property type="molecule type" value="Genomic_DNA"/>
</dbReference>
<keyword evidence="8" id="KW-0029">Amino-acid transport</keyword>
<proteinExistence type="inferred from homology"/>
<dbReference type="InterPro" id="IPR043429">
    <property type="entry name" value="ArtM/GltK/GlnP/TcyL/YhdX-like"/>
</dbReference>
<keyword evidence="5" id="KW-1003">Cell membrane</keyword>
<comment type="subcellular location">
    <subcellularLocation>
        <location evidence="1">Cell inner membrane</location>
        <topology evidence="1">Multi-pass membrane protein</topology>
    </subcellularLocation>
    <subcellularLocation>
        <location evidence="11">Cell membrane</location>
        <topology evidence="11">Multi-pass membrane protein</topology>
    </subcellularLocation>
</comment>
<keyword evidence="15" id="KW-1185">Reference proteome</keyword>
<dbReference type="InterPro" id="IPR035906">
    <property type="entry name" value="MetI-like_sf"/>
</dbReference>
<dbReference type="OrthoDB" id="9805999at2"/>
<dbReference type="Gene3D" id="3.40.190.10">
    <property type="entry name" value="Periplasmic binding protein-like II"/>
    <property type="match status" value="2"/>
</dbReference>
<feature type="chain" id="PRO_5022074310" evidence="12">
    <location>
        <begin position="23"/>
        <end position="510"/>
    </location>
</feature>
<dbReference type="SUPFAM" id="SSF53850">
    <property type="entry name" value="Periplasmic binding protein-like II"/>
    <property type="match status" value="1"/>
</dbReference>
<keyword evidence="6 11" id="KW-0812">Transmembrane</keyword>
<keyword evidence="10 11" id="KW-0472">Membrane</keyword>
<dbReference type="PROSITE" id="PS01039">
    <property type="entry name" value="SBP_BACTERIAL_3"/>
    <property type="match status" value="1"/>
</dbReference>
<dbReference type="SUPFAM" id="SSF161098">
    <property type="entry name" value="MetI-like"/>
    <property type="match status" value="1"/>
</dbReference>
<dbReference type="PROSITE" id="PS50928">
    <property type="entry name" value="ABC_TM1"/>
    <property type="match status" value="1"/>
</dbReference>
<dbReference type="AlphaFoldDB" id="A0A517XX44"/>